<evidence type="ECO:0000313" key="2">
    <source>
        <dbReference type="EMBL" id="ADE29814.1"/>
    </source>
</evidence>
<organism evidence="2 3">
    <name type="scientific">Rickettsia prowazekii (strain Rp22)</name>
    <dbReference type="NCBI Taxonomy" id="449216"/>
    <lineage>
        <taxon>Bacteria</taxon>
        <taxon>Pseudomonadati</taxon>
        <taxon>Pseudomonadota</taxon>
        <taxon>Alphaproteobacteria</taxon>
        <taxon>Rickettsiales</taxon>
        <taxon>Rickettsiaceae</taxon>
        <taxon>Rickettsieae</taxon>
        <taxon>Rickettsia</taxon>
        <taxon>typhus group</taxon>
    </lineage>
</organism>
<dbReference type="AlphaFoldDB" id="D5AWM5"/>
<accession>D5AWM5</accession>
<proteinExistence type="predicted"/>
<protein>
    <submittedName>
        <fullName evidence="2">Membrane-bound metallopeptidase</fullName>
    </submittedName>
</protein>
<sequence>MKYPVVLSLVVCFCLVSCVDQPPAPIDYKVGDVTGNNHFTELDHDEGMIIQRNIEDTSISGKVSDQLEELKAKMIEDDNDYIEMSMSRHGDEAVIEQLNFVTPLNGVIINEFKVGKSKGIDIAVQEYSAVKSVAAGTVIYSGYNKQFGNLVIVKLDADDLEVAYARLDDLLLKKGDKIAKNSIVGHVEHQLYFAMRKNKIAIDPSKYIEF</sequence>
<dbReference type="GeneID" id="57569427"/>
<dbReference type="Pfam" id="PF01551">
    <property type="entry name" value="Peptidase_M23"/>
    <property type="match status" value="1"/>
</dbReference>
<feature type="domain" description="M23ase beta-sheet core" evidence="1">
    <location>
        <begin position="116"/>
        <end position="204"/>
    </location>
</feature>
<dbReference type="InterPro" id="IPR011055">
    <property type="entry name" value="Dup_hybrid_motif"/>
</dbReference>
<evidence type="ECO:0000259" key="1">
    <source>
        <dbReference type="Pfam" id="PF01551"/>
    </source>
</evidence>
<dbReference type="InterPro" id="IPR050570">
    <property type="entry name" value="Cell_wall_metabolism_enzyme"/>
</dbReference>
<dbReference type="CDD" id="cd12797">
    <property type="entry name" value="M23_peptidase"/>
    <property type="match status" value="1"/>
</dbReference>
<dbReference type="KEGG" id="rpq:rpr22_CDS294"/>
<gene>
    <name evidence="2" type="primary">nlpD1</name>
    <name evidence="2" type="ordered locus">rpr22_CDS294</name>
</gene>
<dbReference type="SUPFAM" id="SSF51261">
    <property type="entry name" value="Duplicated hybrid motif"/>
    <property type="match status" value="1"/>
</dbReference>
<dbReference type="PANTHER" id="PTHR21666">
    <property type="entry name" value="PEPTIDASE-RELATED"/>
    <property type="match status" value="1"/>
</dbReference>
<dbReference type="EMBL" id="CP001584">
    <property type="protein sequence ID" value="ADE29814.1"/>
    <property type="molecule type" value="Genomic_DNA"/>
</dbReference>
<dbReference type="SMR" id="D5AWM5"/>
<dbReference type="PANTHER" id="PTHR21666:SF270">
    <property type="entry name" value="MUREIN HYDROLASE ACTIVATOR ENVC"/>
    <property type="match status" value="1"/>
</dbReference>
<dbReference type="InterPro" id="IPR016047">
    <property type="entry name" value="M23ase_b-sheet_dom"/>
</dbReference>
<dbReference type="HOGENOM" id="CLU_1234241_0_0_5"/>
<dbReference type="PATRIC" id="fig|449216.3.peg.306"/>
<dbReference type="RefSeq" id="WP_004597387.1">
    <property type="nucleotide sequence ID" value="NC_017560.1"/>
</dbReference>
<evidence type="ECO:0000313" key="3">
    <source>
        <dbReference type="Proteomes" id="UP000006931"/>
    </source>
</evidence>
<dbReference type="Proteomes" id="UP000006931">
    <property type="component" value="Chromosome"/>
</dbReference>
<dbReference type="Gene3D" id="2.70.70.10">
    <property type="entry name" value="Glucose Permease (Domain IIA)"/>
    <property type="match status" value="1"/>
</dbReference>
<reference evidence="2 3" key="1">
    <citation type="journal article" date="2010" name="Genome Res.">
        <title>Genomic, proteomic, and transcriptomic analysis of virulent and avirulent Rickettsia prowazekii reveals its adaptive mutation capabilities.</title>
        <authorList>
            <person name="Bechah Y."/>
            <person name="El Karkouri K."/>
            <person name="Mediannikov O."/>
            <person name="Leroy Q."/>
            <person name="Pelletier N."/>
            <person name="Robert C."/>
            <person name="Medigue C."/>
            <person name="Mege J.L."/>
            <person name="Raoult D."/>
        </authorList>
    </citation>
    <scope>NUCLEOTIDE SEQUENCE [LARGE SCALE GENOMIC DNA]</scope>
    <source>
        <strain evidence="2 3">Rp22</strain>
    </source>
</reference>
<dbReference type="GO" id="GO:0004222">
    <property type="term" value="F:metalloendopeptidase activity"/>
    <property type="evidence" value="ECO:0007669"/>
    <property type="project" value="TreeGrafter"/>
</dbReference>
<name>D5AWM5_RICPP</name>